<dbReference type="InterPro" id="IPR013320">
    <property type="entry name" value="ConA-like_dom_sf"/>
</dbReference>
<comment type="similarity">
    <text evidence="1">Belongs to the glycosyl hydrolase 43 family.</text>
</comment>
<feature type="active site" description="Proton donor" evidence="4">
    <location>
        <position position="280"/>
    </location>
</feature>
<proteinExistence type="inferred from homology"/>
<dbReference type="GO" id="GO:0004553">
    <property type="term" value="F:hydrolase activity, hydrolyzing O-glycosyl compounds"/>
    <property type="evidence" value="ECO:0007669"/>
    <property type="project" value="InterPro"/>
</dbReference>
<dbReference type="GO" id="GO:0005975">
    <property type="term" value="P:carbohydrate metabolic process"/>
    <property type="evidence" value="ECO:0007669"/>
    <property type="project" value="InterPro"/>
</dbReference>
<sequence>MRSTTADAAVRQGEPHTMPVRQPSGPVRHAEPAPSLRRLRAACAALMLARHVVLGAVIAVLAPTTVQAQAQADVAFDWFDYRGDDAVFVTPLPAGHYRNPVLAGFYPDPSVTRVGERYYLVNSTFAYFPAIPVFESTDLVHWTQIGNVVERREQLNYDGLGVSRGMFAASIRHHDGRFYVVGTSVDSGGNFIASASNPAGPWSPLTWLPGIDGIDPSLFFDTDGSAYLLNNGPPEGTPLYEGHRAIWMQRFDLASNQPIGPRKVLLNGGVDLASKPIWIEGPHLYQRDGWYYLSCAEGGTGPQHSQVVLRSRNVWGPYVASPHNPILTQRDLPAERTYPISNAGHVNLVDTPDGQWWAVFLASRPYAGERYNTGRETFLLPVQWRDGWPSILPAGEPIPYHAQSPRGGKTPADQAPLSGNFTWRDDFAGTSLQREWLYLRVPKQDVANLRARPGWLTLHASAHGLDSTSTPAFLARRQQHTRFTASTELTAPTQAGVSAGLAAFQNSNAWYALGVRRNGNALEVFLDKRDGDNTATLAHTRIPATTQLRLQISGDGGAYSFAFDADGRGWQSLRRNDDAGILSTAQAGGFVGSMIGPFAQLEPDRTKED</sequence>
<dbReference type="SUPFAM" id="SSF49899">
    <property type="entry name" value="Concanavalin A-like lectins/glucanases"/>
    <property type="match status" value="1"/>
</dbReference>
<feature type="site" description="Important for catalytic activity, responsible for pKa modulation of the active site Glu and correct orientation of both the proton donor and substrate" evidence="5">
    <location>
        <position position="215"/>
    </location>
</feature>
<dbReference type="Gene3D" id="2.60.120.200">
    <property type="match status" value="1"/>
</dbReference>
<feature type="domain" description="Beta-xylosidase C-terminal Concanavalin A-like" evidence="7">
    <location>
        <begin position="424"/>
        <end position="601"/>
    </location>
</feature>
<keyword evidence="2" id="KW-0378">Hydrolase</keyword>
<dbReference type="InterPro" id="IPR051795">
    <property type="entry name" value="Glycosyl_Hydrlase_43"/>
</dbReference>
<keyword evidence="3" id="KW-0326">Glycosidase</keyword>
<evidence type="ECO:0000256" key="4">
    <source>
        <dbReference type="PIRSR" id="PIRSR606710-1"/>
    </source>
</evidence>
<dbReference type="InterPro" id="IPR023296">
    <property type="entry name" value="Glyco_hydro_beta-prop_sf"/>
</dbReference>
<dbReference type="PANTHER" id="PTHR42812">
    <property type="entry name" value="BETA-XYLOSIDASE"/>
    <property type="match status" value="1"/>
</dbReference>
<accession>A0A6V7C1W7</accession>
<reference evidence="8 9" key="1">
    <citation type="submission" date="2020-07" db="EMBL/GenBank/DDBJ databases">
        <authorList>
            <person name="Pothier F. J."/>
        </authorList>
    </citation>
    <scope>NUCLEOTIDE SEQUENCE [LARGE SCALE GENOMIC DNA]</scope>
    <source>
        <strain evidence="8 9">CFBP 498</strain>
    </source>
</reference>
<dbReference type="PANTHER" id="PTHR42812:SF12">
    <property type="entry name" value="BETA-XYLOSIDASE-RELATED"/>
    <property type="match status" value="1"/>
</dbReference>
<evidence type="ECO:0000313" key="8">
    <source>
        <dbReference type="EMBL" id="CAD0308561.1"/>
    </source>
</evidence>
<dbReference type="EMBL" id="LR828257">
    <property type="protein sequence ID" value="CAD0308549.1"/>
    <property type="molecule type" value="Genomic_DNA"/>
</dbReference>
<protein>
    <submittedName>
        <fullName evidence="8">Non-reducing end alpha-L-arabinofuranosidase BoGH43A</fullName>
    </submittedName>
</protein>
<name>A0A6V7C1W7_9XANT</name>
<dbReference type="Proteomes" id="UP000515406">
    <property type="component" value="Chromosome"/>
</dbReference>
<evidence type="ECO:0000259" key="7">
    <source>
        <dbReference type="Pfam" id="PF17851"/>
    </source>
</evidence>
<evidence type="ECO:0000313" key="9">
    <source>
        <dbReference type="Proteomes" id="UP000515406"/>
    </source>
</evidence>
<feature type="region of interest" description="Disordered" evidence="6">
    <location>
        <begin position="1"/>
        <end position="32"/>
    </location>
</feature>
<dbReference type="Pfam" id="PF17851">
    <property type="entry name" value="GH43_C2"/>
    <property type="match status" value="1"/>
</dbReference>
<evidence type="ECO:0000256" key="5">
    <source>
        <dbReference type="PIRSR" id="PIRSR606710-2"/>
    </source>
</evidence>
<evidence type="ECO:0000256" key="1">
    <source>
        <dbReference type="ARBA" id="ARBA00009865"/>
    </source>
</evidence>
<feature type="active site" description="Proton acceptor" evidence="4">
    <location>
        <position position="108"/>
    </location>
</feature>
<dbReference type="AlphaFoldDB" id="A0A6V7C1W7"/>
<evidence type="ECO:0000256" key="6">
    <source>
        <dbReference type="SAM" id="MobiDB-lite"/>
    </source>
</evidence>
<dbReference type="Gene3D" id="2.115.10.20">
    <property type="entry name" value="Glycosyl hydrolase domain, family 43"/>
    <property type="match status" value="1"/>
</dbReference>
<keyword evidence="9" id="KW-1185">Reference proteome</keyword>
<gene>
    <name evidence="8" type="ORF">CFBP498_08970</name>
</gene>
<evidence type="ECO:0000256" key="2">
    <source>
        <dbReference type="ARBA" id="ARBA00022801"/>
    </source>
</evidence>
<dbReference type="Pfam" id="PF04616">
    <property type="entry name" value="Glyco_hydro_43"/>
    <property type="match status" value="1"/>
</dbReference>
<dbReference type="SUPFAM" id="SSF75005">
    <property type="entry name" value="Arabinanase/levansucrase/invertase"/>
    <property type="match status" value="1"/>
</dbReference>
<dbReference type="CDD" id="cd18617">
    <property type="entry name" value="GH43_XynB-like"/>
    <property type="match status" value="1"/>
</dbReference>
<dbReference type="InterPro" id="IPR041542">
    <property type="entry name" value="GH43_C2"/>
</dbReference>
<evidence type="ECO:0000256" key="3">
    <source>
        <dbReference type="ARBA" id="ARBA00023295"/>
    </source>
</evidence>
<organism evidence="8 9">
    <name type="scientific">Xanthomonas hortorum pv. vitians</name>
    <dbReference type="NCBI Taxonomy" id="83224"/>
    <lineage>
        <taxon>Bacteria</taxon>
        <taxon>Pseudomonadati</taxon>
        <taxon>Pseudomonadota</taxon>
        <taxon>Gammaproteobacteria</taxon>
        <taxon>Lysobacterales</taxon>
        <taxon>Lysobacteraceae</taxon>
        <taxon>Xanthomonas</taxon>
    </lineage>
</organism>
<dbReference type="InterPro" id="IPR006710">
    <property type="entry name" value="Glyco_hydro_43"/>
</dbReference>
<dbReference type="EMBL" id="LR828257">
    <property type="protein sequence ID" value="CAD0308561.1"/>
    <property type="molecule type" value="Genomic_DNA"/>
</dbReference>